<sequence>RKGGDKGATSGAHRDGYIQTLDRETTSFFFTNIPKGVKAMDLWPRFARYARVGEVYIPKSVSSTPAVSG</sequence>
<organism evidence="1 2">
    <name type="scientific">Trifolium medium</name>
    <dbReference type="NCBI Taxonomy" id="97028"/>
    <lineage>
        <taxon>Eukaryota</taxon>
        <taxon>Viridiplantae</taxon>
        <taxon>Streptophyta</taxon>
        <taxon>Embryophyta</taxon>
        <taxon>Tracheophyta</taxon>
        <taxon>Spermatophyta</taxon>
        <taxon>Magnoliopsida</taxon>
        <taxon>eudicotyledons</taxon>
        <taxon>Gunneridae</taxon>
        <taxon>Pentapetalae</taxon>
        <taxon>rosids</taxon>
        <taxon>fabids</taxon>
        <taxon>Fabales</taxon>
        <taxon>Fabaceae</taxon>
        <taxon>Papilionoideae</taxon>
        <taxon>50 kb inversion clade</taxon>
        <taxon>NPAAA clade</taxon>
        <taxon>Hologalegina</taxon>
        <taxon>IRL clade</taxon>
        <taxon>Trifolieae</taxon>
        <taxon>Trifolium</taxon>
    </lineage>
</organism>
<reference evidence="1 2" key="1">
    <citation type="journal article" date="2018" name="Front. Plant Sci.">
        <title>Red Clover (Trifolium pratense) and Zigzag Clover (T. medium) - A Picture of Genomic Similarities and Differences.</title>
        <authorList>
            <person name="Dluhosova J."/>
            <person name="Istvanek J."/>
            <person name="Nedelnik J."/>
            <person name="Repkova J."/>
        </authorList>
    </citation>
    <scope>NUCLEOTIDE SEQUENCE [LARGE SCALE GENOMIC DNA]</scope>
    <source>
        <strain evidence="2">cv. 10/8</strain>
        <tissue evidence="1">Leaf</tissue>
    </source>
</reference>
<evidence type="ECO:0000313" key="2">
    <source>
        <dbReference type="Proteomes" id="UP000265520"/>
    </source>
</evidence>
<comment type="caution">
    <text evidence="1">The sequence shown here is derived from an EMBL/GenBank/DDBJ whole genome shotgun (WGS) entry which is preliminary data.</text>
</comment>
<evidence type="ECO:0000313" key="1">
    <source>
        <dbReference type="EMBL" id="MCI68203.1"/>
    </source>
</evidence>
<keyword evidence="2" id="KW-1185">Reference proteome</keyword>
<feature type="non-terminal residue" evidence="1">
    <location>
        <position position="1"/>
    </location>
</feature>
<accession>A0A392U415</accession>
<name>A0A392U415_9FABA</name>
<dbReference type="Proteomes" id="UP000265520">
    <property type="component" value="Unassembled WGS sequence"/>
</dbReference>
<dbReference type="EMBL" id="LXQA010732341">
    <property type="protein sequence ID" value="MCI68203.1"/>
    <property type="molecule type" value="Genomic_DNA"/>
</dbReference>
<dbReference type="AlphaFoldDB" id="A0A392U415"/>
<proteinExistence type="predicted"/>
<protein>
    <submittedName>
        <fullName evidence="1">Uncharacterized protein</fullName>
    </submittedName>
</protein>